<gene>
    <name evidence="1" type="ORF">ALIPUT_00814</name>
</gene>
<evidence type="ECO:0000313" key="1">
    <source>
        <dbReference type="EMBL" id="EDS03760.1"/>
    </source>
</evidence>
<evidence type="ECO:0000313" key="2">
    <source>
        <dbReference type="Proteomes" id="UP000005819"/>
    </source>
</evidence>
<reference evidence="1" key="1">
    <citation type="submission" date="2007-10" db="EMBL/GenBank/DDBJ databases">
        <authorList>
            <person name="Fulton L."/>
            <person name="Clifton S."/>
            <person name="Fulton B."/>
            <person name="Xu J."/>
            <person name="Minx P."/>
            <person name="Pepin K.H."/>
            <person name="Johnson M."/>
            <person name="Thiruvilangam P."/>
            <person name="Bhonagiri V."/>
            <person name="Nash W.E."/>
            <person name="Mardis E.R."/>
            <person name="Wilson R.K."/>
        </authorList>
    </citation>
    <scope>NUCLEOTIDE SEQUENCE [LARGE SCALE GENOMIC DNA]</scope>
    <source>
        <strain evidence="1">DSM 17216</strain>
    </source>
</reference>
<proteinExistence type="predicted"/>
<reference evidence="1" key="2">
    <citation type="submission" date="2013-09" db="EMBL/GenBank/DDBJ databases">
        <title>Draft genome sequence of Alistipes putredinis (DSM 17216).</title>
        <authorList>
            <person name="Sudarsanam P."/>
            <person name="Ley R."/>
            <person name="Guruge J."/>
            <person name="Turnbaugh P.J."/>
            <person name="Mahowald M."/>
            <person name="Liep D."/>
            <person name="Gordon J."/>
        </authorList>
    </citation>
    <scope>NUCLEOTIDE SEQUENCE</scope>
    <source>
        <strain evidence="1">DSM 17216</strain>
    </source>
</reference>
<dbReference type="Proteomes" id="UP000005819">
    <property type="component" value="Unassembled WGS sequence"/>
</dbReference>
<accession>B0MUR4</accession>
<dbReference type="HOGENOM" id="CLU_3211531_0_0_10"/>
<dbReference type="GeneID" id="75428745"/>
<comment type="caution">
    <text evidence="1">The sequence shown here is derived from an EMBL/GenBank/DDBJ whole genome shotgun (WGS) entry which is preliminary data.</text>
</comment>
<dbReference type="AlphaFoldDB" id="B0MUR4"/>
<dbReference type="RefSeq" id="WP_004329640.1">
    <property type="nucleotide sequence ID" value="NZ_DS499580.1"/>
</dbReference>
<sequence>MTENDKTDTSRSISDEELMKNEVIGDDADLYYLDCYLSDILGKG</sequence>
<keyword evidence="2" id="KW-1185">Reference proteome</keyword>
<protein>
    <submittedName>
        <fullName evidence="1">Uncharacterized protein</fullName>
    </submittedName>
</protein>
<name>B0MUR4_9BACT</name>
<organism evidence="1 2">
    <name type="scientific">Alistipes putredinis DSM 17216</name>
    <dbReference type="NCBI Taxonomy" id="445970"/>
    <lineage>
        <taxon>Bacteria</taxon>
        <taxon>Pseudomonadati</taxon>
        <taxon>Bacteroidota</taxon>
        <taxon>Bacteroidia</taxon>
        <taxon>Bacteroidales</taxon>
        <taxon>Rikenellaceae</taxon>
        <taxon>Alistipes</taxon>
    </lineage>
</organism>
<dbReference type="EMBL" id="ABFK02000017">
    <property type="protein sequence ID" value="EDS03760.1"/>
    <property type="molecule type" value="Genomic_DNA"/>
</dbReference>